<accession>E0RRW8</accession>
<dbReference type="PaxDb" id="665571-STHERM_c08060"/>
<dbReference type="AlphaFoldDB" id="E0RRW8"/>
<gene>
    <name evidence="3" type="ordered locus">STHERM_c08060</name>
</gene>
<keyword evidence="2" id="KW-0808">Transferase</keyword>
<organism evidence="3 4">
    <name type="scientific">Winmispira thermophila (strain ATCC 49972 / DSM 6192 / RI 19.B1)</name>
    <name type="common">Spirochaeta thermophila</name>
    <dbReference type="NCBI Taxonomy" id="665571"/>
    <lineage>
        <taxon>Bacteria</taxon>
        <taxon>Pseudomonadati</taxon>
        <taxon>Spirochaetota</taxon>
        <taxon>Spirochaetia</taxon>
        <taxon>Winmispirales</taxon>
        <taxon>Winmispiraceae</taxon>
        <taxon>Winmispira</taxon>
    </lineage>
</organism>
<dbReference type="InterPro" id="IPR002052">
    <property type="entry name" value="DNA_methylase_N6_adenine_CS"/>
</dbReference>
<dbReference type="PANTHER" id="PTHR43542:SF1">
    <property type="entry name" value="METHYLTRANSFERASE"/>
    <property type="match status" value="1"/>
</dbReference>
<dbReference type="KEGG" id="sta:STHERM_c08060"/>
<dbReference type="GO" id="GO:0031167">
    <property type="term" value="P:rRNA methylation"/>
    <property type="evidence" value="ECO:0007669"/>
    <property type="project" value="InterPro"/>
</dbReference>
<evidence type="ECO:0008006" key="5">
    <source>
        <dbReference type="Google" id="ProtNLM"/>
    </source>
</evidence>
<dbReference type="InterPro" id="IPR029063">
    <property type="entry name" value="SAM-dependent_MTases_sf"/>
</dbReference>
<dbReference type="SUPFAM" id="SSF53335">
    <property type="entry name" value="S-adenosyl-L-methionine-dependent methyltransferases"/>
    <property type="match status" value="1"/>
</dbReference>
<dbReference type="GO" id="GO:0008168">
    <property type="term" value="F:methyltransferase activity"/>
    <property type="evidence" value="ECO:0007669"/>
    <property type="project" value="UniProtKB-KW"/>
</dbReference>
<dbReference type="EMBL" id="CP001698">
    <property type="protein sequence ID" value="ADN01755.1"/>
    <property type="molecule type" value="Genomic_DNA"/>
</dbReference>
<dbReference type="Gene3D" id="3.40.50.150">
    <property type="entry name" value="Vaccinia Virus protein VP39"/>
    <property type="match status" value="1"/>
</dbReference>
<sequence>MKPMRITGGIHKGRTVLCPPGIIRPAMARMREALFSSLGNMEGRSFLDLFAGSGIMAIEAASRGASPVVCVEKDRRKRPVLERNLRELGIDGRILIEPAEHYIRHATSPFDVIYLDPPFAYPHKDRLLELVSSSALLHETTVILIHHPSKDPLPGTPGRLERFKEKHFGQSYVSFYRIVL</sequence>
<name>E0RRW8_WINT6</name>
<reference key="1">
    <citation type="submission" date="2009-08" db="EMBL/GenBank/DDBJ databases">
        <title>The genome sequence of Spirochaeta thermophila DSM6192.</title>
        <authorList>
            <person name="Angelov A."/>
            <person name="Mientus M."/>
            <person name="Wittenberg S."/>
            <person name="Lehmann R."/>
            <person name="Liesegang H."/>
            <person name="Daniel R."/>
            <person name="Liebl W."/>
        </authorList>
    </citation>
    <scope>NUCLEOTIDE SEQUENCE</scope>
    <source>
        <strain>DSM 6192</strain>
    </source>
</reference>
<dbReference type="CDD" id="cd02440">
    <property type="entry name" value="AdoMet_MTases"/>
    <property type="match status" value="1"/>
</dbReference>
<reference evidence="3 4" key="2">
    <citation type="journal article" date="2010" name="J. Bacteriol.">
        <title>Genome sequence of the polysaccharide-degrading, thermophilic anaerobe Spirochaeta thermophila DSM 6192.</title>
        <authorList>
            <person name="Angelov A."/>
            <person name="Liebl S."/>
            <person name="Ballschmiter M."/>
            <person name="Bomeke M."/>
            <person name="Lehmann R."/>
            <person name="Liesegang H."/>
            <person name="Daniel R."/>
            <person name="Liebl W."/>
        </authorList>
    </citation>
    <scope>NUCLEOTIDE SEQUENCE [LARGE SCALE GENOMIC DNA]</scope>
    <source>
        <strain evidence="4">ATCC 49972 / DSM 6192 / RI 19.B1</strain>
    </source>
</reference>
<dbReference type="PANTHER" id="PTHR43542">
    <property type="entry name" value="METHYLTRANSFERASE"/>
    <property type="match status" value="1"/>
</dbReference>
<evidence type="ECO:0000313" key="3">
    <source>
        <dbReference type="EMBL" id="ADN01755.1"/>
    </source>
</evidence>
<dbReference type="InterPro" id="IPR004398">
    <property type="entry name" value="RNA_MeTrfase_RsmD"/>
</dbReference>
<dbReference type="GO" id="GO:0003676">
    <property type="term" value="F:nucleic acid binding"/>
    <property type="evidence" value="ECO:0007669"/>
    <property type="project" value="InterPro"/>
</dbReference>
<keyword evidence="1" id="KW-0489">Methyltransferase</keyword>
<proteinExistence type="predicted"/>
<dbReference type="RefSeq" id="WP_013313596.1">
    <property type="nucleotide sequence ID" value="NC_014484.1"/>
</dbReference>
<evidence type="ECO:0000313" key="4">
    <source>
        <dbReference type="Proteomes" id="UP000001296"/>
    </source>
</evidence>
<evidence type="ECO:0000256" key="1">
    <source>
        <dbReference type="ARBA" id="ARBA00022603"/>
    </source>
</evidence>
<evidence type="ECO:0000256" key="2">
    <source>
        <dbReference type="ARBA" id="ARBA00022679"/>
    </source>
</evidence>
<dbReference type="NCBIfam" id="TIGR00095">
    <property type="entry name" value="16S rRNA (guanine(966)-N(2))-methyltransferase RsmD"/>
    <property type="match status" value="1"/>
</dbReference>
<dbReference type="Pfam" id="PF03602">
    <property type="entry name" value="Cons_hypoth95"/>
    <property type="match status" value="1"/>
</dbReference>
<dbReference type="PROSITE" id="PS00092">
    <property type="entry name" value="N6_MTASE"/>
    <property type="match status" value="1"/>
</dbReference>
<dbReference type="HOGENOM" id="CLU_075826_0_2_12"/>
<dbReference type="PIRSF" id="PIRSF004553">
    <property type="entry name" value="CHP00095"/>
    <property type="match status" value="1"/>
</dbReference>
<dbReference type="Proteomes" id="UP000001296">
    <property type="component" value="Chromosome"/>
</dbReference>
<dbReference type="eggNOG" id="COG0742">
    <property type="taxonomic scope" value="Bacteria"/>
</dbReference>
<protein>
    <recommendedName>
        <fullName evidence="5">Methyltransferase</fullName>
    </recommendedName>
</protein>